<feature type="compositionally biased region" description="Basic and acidic residues" evidence="1">
    <location>
        <begin position="13"/>
        <end position="41"/>
    </location>
</feature>
<sequence length="189" mass="21471">MEKIIAATARHQAAAEDREDRERRRIEERLAKKREREERKKQGIRAQSEARENSQKRREDAHRRITEEIASVVDDVGIRAGLQTVADEAAKRGFTTVRGQAWTRQNLHPVYQAAVRLLSDQKRLVALVRKDPQGLYIKNFGAGKDYRPGADGDGGLEQGDSVRVSYTPGEALLIVLPDGREIHWPVEDR</sequence>
<feature type="region of interest" description="Disordered" evidence="1">
    <location>
        <begin position="1"/>
        <end position="62"/>
    </location>
</feature>
<accession>A0A844HLL1</accession>
<comment type="caution">
    <text evidence="2">The sequence shown here is derived from an EMBL/GenBank/DDBJ whole genome shotgun (WGS) entry which is preliminary data.</text>
</comment>
<feature type="compositionally biased region" description="Low complexity" evidence="1">
    <location>
        <begin position="1"/>
        <end position="12"/>
    </location>
</feature>
<gene>
    <name evidence="2" type="ORF">GL300_18290</name>
</gene>
<evidence type="ECO:0000313" key="2">
    <source>
        <dbReference type="EMBL" id="MTH61163.1"/>
    </source>
</evidence>
<proteinExistence type="predicted"/>
<dbReference type="Proteomes" id="UP000449846">
    <property type="component" value="Unassembled WGS sequence"/>
</dbReference>
<feature type="compositionally biased region" description="Basic and acidic residues" evidence="1">
    <location>
        <begin position="48"/>
        <end position="62"/>
    </location>
</feature>
<protein>
    <submittedName>
        <fullName evidence="2">Uncharacterized protein</fullName>
    </submittedName>
</protein>
<dbReference type="EMBL" id="WMIG01000013">
    <property type="protein sequence ID" value="MTH61163.1"/>
    <property type="molecule type" value="Genomic_DNA"/>
</dbReference>
<evidence type="ECO:0000256" key="1">
    <source>
        <dbReference type="SAM" id="MobiDB-lite"/>
    </source>
</evidence>
<name>A0A844HLL1_9RHOB</name>
<dbReference type="AlphaFoldDB" id="A0A844HLL1"/>
<evidence type="ECO:0000313" key="3">
    <source>
        <dbReference type="Proteomes" id="UP000449846"/>
    </source>
</evidence>
<dbReference type="RefSeq" id="WP_155041105.1">
    <property type="nucleotide sequence ID" value="NZ_WMIG01000013.1"/>
</dbReference>
<organism evidence="2 3">
    <name type="scientific">Paracoccus litorisediminis</name>
    <dbReference type="NCBI Taxonomy" id="2006130"/>
    <lineage>
        <taxon>Bacteria</taxon>
        <taxon>Pseudomonadati</taxon>
        <taxon>Pseudomonadota</taxon>
        <taxon>Alphaproteobacteria</taxon>
        <taxon>Rhodobacterales</taxon>
        <taxon>Paracoccaceae</taxon>
        <taxon>Paracoccus</taxon>
    </lineage>
</organism>
<keyword evidence="3" id="KW-1185">Reference proteome</keyword>
<reference evidence="2 3" key="1">
    <citation type="submission" date="2019-11" db="EMBL/GenBank/DDBJ databases">
        <authorList>
            <person name="Dong K."/>
        </authorList>
    </citation>
    <scope>NUCLEOTIDE SEQUENCE [LARGE SCALE GENOMIC DNA]</scope>
    <source>
        <strain evidence="2 3">NBRC 112902</strain>
    </source>
</reference>